<feature type="repeat" description="PPR" evidence="2">
    <location>
        <begin position="145"/>
        <end position="179"/>
    </location>
</feature>
<proteinExistence type="predicted"/>
<dbReference type="PROSITE" id="PS51375">
    <property type="entry name" value="PPR"/>
    <property type="match status" value="2"/>
</dbReference>
<evidence type="ECO:0000256" key="2">
    <source>
        <dbReference type="PROSITE-ProRule" id="PRU00708"/>
    </source>
</evidence>
<keyword evidence="4" id="KW-1185">Reference proteome</keyword>
<dbReference type="NCBIfam" id="TIGR00756">
    <property type="entry name" value="PPR"/>
    <property type="match status" value="1"/>
</dbReference>
<dbReference type="PANTHER" id="PTHR46870">
    <property type="entry name" value="PROTEIN THYLAKOID ASSEMBLY 8-LIKE, CHLOROPLASTIC"/>
    <property type="match status" value="1"/>
</dbReference>
<reference evidence="3 4" key="1">
    <citation type="submission" date="2024-09" db="EMBL/GenBank/DDBJ databases">
        <title>Chromosome-scale assembly of Riccia sorocarpa.</title>
        <authorList>
            <person name="Paukszto L."/>
        </authorList>
    </citation>
    <scope>NUCLEOTIDE SEQUENCE [LARGE SCALE GENOMIC DNA]</scope>
    <source>
        <strain evidence="3">LP-2024</strain>
        <tissue evidence="3">Aerial parts of the thallus</tissue>
    </source>
</reference>
<comment type="caution">
    <text evidence="3">The sequence shown here is derived from an EMBL/GenBank/DDBJ whole genome shotgun (WGS) entry which is preliminary data.</text>
</comment>
<name>A0ABD3H2B0_9MARC</name>
<organism evidence="3 4">
    <name type="scientific">Riccia sorocarpa</name>
    <dbReference type="NCBI Taxonomy" id="122646"/>
    <lineage>
        <taxon>Eukaryota</taxon>
        <taxon>Viridiplantae</taxon>
        <taxon>Streptophyta</taxon>
        <taxon>Embryophyta</taxon>
        <taxon>Marchantiophyta</taxon>
        <taxon>Marchantiopsida</taxon>
        <taxon>Marchantiidae</taxon>
        <taxon>Marchantiales</taxon>
        <taxon>Ricciaceae</taxon>
        <taxon>Riccia</taxon>
    </lineage>
</organism>
<dbReference type="PANTHER" id="PTHR46870:SF2">
    <property type="entry name" value="PROTEIN THYLAKOID ASSEMBLY 8-LIKE, CHLOROPLASTIC"/>
    <property type="match status" value="1"/>
</dbReference>
<evidence type="ECO:0000313" key="4">
    <source>
        <dbReference type="Proteomes" id="UP001633002"/>
    </source>
</evidence>
<evidence type="ECO:0000256" key="1">
    <source>
        <dbReference type="ARBA" id="ARBA00022737"/>
    </source>
</evidence>
<feature type="repeat" description="PPR" evidence="2">
    <location>
        <begin position="180"/>
        <end position="214"/>
    </location>
</feature>
<dbReference type="Gene3D" id="1.25.40.10">
    <property type="entry name" value="Tetratricopeptide repeat domain"/>
    <property type="match status" value="1"/>
</dbReference>
<keyword evidence="1" id="KW-0677">Repeat</keyword>
<dbReference type="InterPro" id="IPR011990">
    <property type="entry name" value="TPR-like_helical_dom_sf"/>
</dbReference>
<sequence length="250" mass="29131">MQRSFLLMKLLSKVKSPSQNSPSSIGWEGRVVRWTQLTTPELNLSRCRVWTPVRCMSSSKAKEQPRGSLWRTRSVISKETVQAVHDLRRSKDSPEDLKRAFQHRISRLLKMDLLATLAELQRQNEIFLALKVFDVVRKEIWYKPDKFLYRQMMDALGRNRMIPELEQKFQELQDEGILPDVVIYRELVGAYIRSHMLDRALEMHRKMAEIGCADDALTNQFIEREKMRLERKAALKAETGDAGQAEVVSN</sequence>
<protein>
    <submittedName>
        <fullName evidence="3">Uncharacterized protein</fullName>
    </submittedName>
</protein>
<dbReference type="EMBL" id="JBJQOH010000006">
    <property type="protein sequence ID" value="KAL3684430.1"/>
    <property type="molecule type" value="Genomic_DNA"/>
</dbReference>
<gene>
    <name evidence="3" type="ORF">R1sor_002452</name>
</gene>
<accession>A0ABD3H2B0</accession>
<dbReference type="InterPro" id="IPR044795">
    <property type="entry name" value="THA8L-like"/>
</dbReference>
<dbReference type="Pfam" id="PF01535">
    <property type="entry name" value="PPR"/>
    <property type="match status" value="2"/>
</dbReference>
<evidence type="ECO:0000313" key="3">
    <source>
        <dbReference type="EMBL" id="KAL3684430.1"/>
    </source>
</evidence>
<dbReference type="Proteomes" id="UP001633002">
    <property type="component" value="Unassembled WGS sequence"/>
</dbReference>
<dbReference type="InterPro" id="IPR002885">
    <property type="entry name" value="PPR_rpt"/>
</dbReference>
<dbReference type="AlphaFoldDB" id="A0ABD3H2B0"/>